<dbReference type="CDD" id="cd00093">
    <property type="entry name" value="HTH_XRE"/>
    <property type="match status" value="1"/>
</dbReference>
<name>A0AAJ3FSZ2_9PSED</name>
<accession>A0AAJ3FSZ2</accession>
<gene>
    <name evidence="2" type="ORF">HNO85_03870</name>
</gene>
<dbReference type="SUPFAM" id="SSF47413">
    <property type="entry name" value="lambda repressor-like DNA-binding domains"/>
    <property type="match status" value="1"/>
</dbReference>
<dbReference type="Proteomes" id="UP000562723">
    <property type="component" value="Unassembled WGS sequence"/>
</dbReference>
<dbReference type="AlphaFoldDB" id="A0AAJ3FSZ2"/>
<sequence>MKKSVLSLVNLIEEKSKSDPVSRRIWSTAKIANNFARTIKSLRSQLEWSEETLAKNIGCSVDVIFNMENPTPKNIPKLEDMIAIAQALGGELNVDIKPVEISSTSKSSSTNALVEIMHDFALLRQQYLLNPSEHESLAVVSINSEGHVRLPEAIEVEVDSEAIFHSISMQVKIDER</sequence>
<dbReference type="InterPro" id="IPR010982">
    <property type="entry name" value="Lambda_DNA-bd_dom_sf"/>
</dbReference>
<dbReference type="InterPro" id="IPR001387">
    <property type="entry name" value="Cro/C1-type_HTH"/>
</dbReference>
<comment type="caution">
    <text evidence="2">The sequence shown here is derived from an EMBL/GenBank/DDBJ whole genome shotgun (WGS) entry which is preliminary data.</text>
</comment>
<dbReference type="Gene3D" id="1.10.260.40">
    <property type="entry name" value="lambda repressor-like DNA-binding domains"/>
    <property type="match status" value="1"/>
</dbReference>
<proteinExistence type="predicted"/>
<dbReference type="RefSeq" id="WP_058544763.1">
    <property type="nucleotide sequence ID" value="NZ_JABFMS010000004.1"/>
</dbReference>
<reference evidence="2 3" key="1">
    <citation type="journal article" date="2020" name="Front. Plant Sci.">
        <title>Isolation of Rhizosphere Bacteria That Improve Quality and Water Stress Tolerance in Greenhouse Ornamentals.</title>
        <authorList>
            <person name="Nordstedt N.P."/>
            <person name="Jones M.L."/>
        </authorList>
    </citation>
    <scope>NUCLEOTIDE SEQUENCE [LARGE SCALE GENOMIC DNA]</scope>
    <source>
        <strain evidence="2 3">C2F7</strain>
    </source>
</reference>
<dbReference type="EMBL" id="JABFMS010000004">
    <property type="protein sequence ID" value="NUT80076.1"/>
    <property type="molecule type" value="Genomic_DNA"/>
</dbReference>
<evidence type="ECO:0000313" key="3">
    <source>
        <dbReference type="Proteomes" id="UP000562723"/>
    </source>
</evidence>
<protein>
    <submittedName>
        <fullName evidence="2">Helix-turn-helix transcriptional regulator</fullName>
    </submittedName>
</protein>
<dbReference type="SMART" id="SM00530">
    <property type="entry name" value="HTH_XRE"/>
    <property type="match status" value="1"/>
</dbReference>
<evidence type="ECO:0000313" key="2">
    <source>
        <dbReference type="EMBL" id="NUT80076.1"/>
    </source>
</evidence>
<feature type="domain" description="HTH cro/C1-type" evidence="1">
    <location>
        <begin position="38"/>
        <end position="95"/>
    </location>
</feature>
<evidence type="ECO:0000259" key="1">
    <source>
        <dbReference type="SMART" id="SM00530"/>
    </source>
</evidence>
<organism evidence="2 3">
    <name type="scientific">Pseudomonas brassicacearum</name>
    <dbReference type="NCBI Taxonomy" id="930166"/>
    <lineage>
        <taxon>Bacteria</taxon>
        <taxon>Pseudomonadati</taxon>
        <taxon>Pseudomonadota</taxon>
        <taxon>Gammaproteobacteria</taxon>
        <taxon>Pseudomonadales</taxon>
        <taxon>Pseudomonadaceae</taxon>
        <taxon>Pseudomonas</taxon>
    </lineage>
</organism>
<dbReference type="GO" id="GO:0003677">
    <property type="term" value="F:DNA binding"/>
    <property type="evidence" value="ECO:0007669"/>
    <property type="project" value="InterPro"/>
</dbReference>
<dbReference type="Pfam" id="PF01381">
    <property type="entry name" value="HTH_3"/>
    <property type="match status" value="1"/>
</dbReference>